<dbReference type="SUPFAM" id="SSF49785">
    <property type="entry name" value="Galactose-binding domain-like"/>
    <property type="match status" value="1"/>
</dbReference>
<dbReference type="EMBL" id="JACHMB010000001">
    <property type="protein sequence ID" value="MBB5780347.1"/>
    <property type="molecule type" value="Genomic_DNA"/>
</dbReference>
<dbReference type="Gene3D" id="2.60.120.260">
    <property type="entry name" value="Galactose-binding domain-like"/>
    <property type="match status" value="1"/>
</dbReference>
<reference evidence="2 3" key="1">
    <citation type="submission" date="2020-08" db="EMBL/GenBank/DDBJ databases">
        <title>Sequencing the genomes of 1000 actinobacteria strains.</title>
        <authorList>
            <person name="Klenk H.-P."/>
        </authorList>
    </citation>
    <scope>NUCLEOTIDE SEQUENCE [LARGE SCALE GENOMIC DNA]</scope>
    <source>
        <strain evidence="2 3">DSM 45507</strain>
    </source>
</reference>
<feature type="chain" id="PRO_5030994638" description="F5/8 type C domain-containing protein" evidence="1">
    <location>
        <begin position="28"/>
        <end position="1492"/>
    </location>
</feature>
<evidence type="ECO:0000256" key="1">
    <source>
        <dbReference type="SAM" id="SignalP"/>
    </source>
</evidence>
<feature type="signal peptide" evidence="1">
    <location>
        <begin position="1"/>
        <end position="27"/>
    </location>
</feature>
<gene>
    <name evidence="2" type="ORF">HD596_007103</name>
</gene>
<name>A0A7W9GAS0_9ACTN</name>
<evidence type="ECO:0000313" key="3">
    <source>
        <dbReference type="Proteomes" id="UP000579153"/>
    </source>
</evidence>
<proteinExistence type="predicted"/>
<dbReference type="Gene3D" id="2.60.40.10">
    <property type="entry name" value="Immunoglobulins"/>
    <property type="match status" value="1"/>
</dbReference>
<dbReference type="Proteomes" id="UP000579153">
    <property type="component" value="Unassembled WGS sequence"/>
</dbReference>
<organism evidence="2 3">
    <name type="scientific">Nonomuraea jabiensis</name>
    <dbReference type="NCBI Taxonomy" id="882448"/>
    <lineage>
        <taxon>Bacteria</taxon>
        <taxon>Bacillati</taxon>
        <taxon>Actinomycetota</taxon>
        <taxon>Actinomycetes</taxon>
        <taxon>Streptosporangiales</taxon>
        <taxon>Streptosporangiaceae</taxon>
        <taxon>Nonomuraea</taxon>
    </lineage>
</organism>
<keyword evidence="3" id="KW-1185">Reference proteome</keyword>
<comment type="caution">
    <text evidence="2">The sequence shown here is derived from an EMBL/GenBank/DDBJ whole genome shotgun (WGS) entry which is preliminary data.</text>
</comment>
<sequence length="1492" mass="163808">MLVRHRLGGPLAAILLLPFLAAPPAAAAPSPAGYVDVITFGDTASESAHALQAASTAVVEGALGEPARVAKPTSPPTVKGGELRFRVAVDPVAQNYFTLKFWGSDVSPYKTIAYVNGEQIGYRRSGDYEAINLGSSKALPGRFYYNTIMLPLGHTQGRRVVEMTVRTYDAGFSQPVTADSRGYYRAYTHTTAYLDVSGEKQGTVTPDTTPAPGPADAEKQAMVDRYRKSQIDLFNQYSAQLDASPTAKLSVVRYQDDLRFYASALLEPWVPANTPELKRAALGRLFKAIDNHVKDYYADTRLLLRGGHQGDWGGYYGALGEALYIVENLIPEVYGTKEFEAFLDEPFVTGTQDGPSSLKGVDWDGGELSRREAYERVLKANFDFARARLSYIYNQVMYTYEGAWEAHEGLRVIGSRFYEGKARSHRILLEALGVEPFLGEEVLVGPDGKDLDLYHSLFYHDTTARFTDDFAQIVGKGLARSKLGPDGGVVRRLPYGEHYTGITKAGLTRENTFVANYGEATNYLPEYFFRTWGHKGDEKLNDEILKLALKNLHARGFTRYTGTDDNGKRVALAEMVVDERNAAYPGWPAYALRNTEGRTMEYVTLDKHMAEHAERYAGAEWEPYRRYANEAAGFVQQQIADNQYFNTFSSVEAKRKYDMWLPETYAYLRARPAAGAVLPQTDFAAYTPGELAALGVDPARYERFAFADVDDMFVSVRDGDTRIFGSLFERQRGVAGNGRLHVLARDHHNVVQIATDTQFAYRDYNLRMDNIDVDFMEDQQTGDGGLPQALAGEILPAAYQPGVGTVRRENYEFDTPYSGYADFLTARYGNYVFAFNTTRDDYGNKRSFSLEVPGDAVDLVSGRRVAGGAVSVPPETAMVLRLDGAVAERPKPHHVDFVQALRDRDGVTLTWKPAAGAESYTVRRDGKVIATGVRGTTYRAGKQSGAYTVTGVNRHGSGWASQAVRPPAAPVDRVGEVAGRVKAEGHRVELTGGDGKGLGDGDDYYLDKRDIQDSLLFSNEVLTGSGSVSARIEQARGPAAGVMLRADARYIYFGADDAGRLVLRNRTRDSRHDWQDDRRSPIDAGIRGYAAAEYPFVKLVRDADAQIVRAWASKDGRSWSYVAELFTPFPEGVYAGVAAATAATFTHVTVSPDREGMLYARVERARDRVTLRWSKPDAATRFTVHRKDGATAAWRPVLSSALTFDFTDEPLRHGTRFYRIAAIGADGAERPGSGLLMAAAEPLATVIAETEKLPAADYTKGSYHLLTRAIAEARAGGDEDELIDRIYAAVEQLVPVATLLKKVSVEPSMVEASTEPWGGGGTRAQNGWRAFDGDLATATDTTTSAAWIDVRLPAAVALDAVRYHPRSTHVTRLNGAVFRGSADGGATWTDLHTVSGIDTARWYSAALARTAAYPWLRVAFPSGNANVAEIEFLSRSDDRTLLDLLVEEAEAVDPSRRTPELTAALEHARSELSGQEQIDAAAERLRLALASL</sequence>
<protein>
    <recommendedName>
        <fullName evidence="4">F5/8 type C domain-containing protein</fullName>
    </recommendedName>
</protein>
<accession>A0A7W9GAS0</accession>
<evidence type="ECO:0008006" key="4">
    <source>
        <dbReference type="Google" id="ProtNLM"/>
    </source>
</evidence>
<dbReference type="GO" id="GO:0005975">
    <property type="term" value="P:carbohydrate metabolic process"/>
    <property type="evidence" value="ECO:0007669"/>
    <property type="project" value="UniProtKB-ARBA"/>
</dbReference>
<dbReference type="RefSeq" id="WP_185073731.1">
    <property type="nucleotide sequence ID" value="NZ_JACHMB010000001.1"/>
</dbReference>
<dbReference type="InterPro" id="IPR013783">
    <property type="entry name" value="Ig-like_fold"/>
</dbReference>
<dbReference type="InterPro" id="IPR008979">
    <property type="entry name" value="Galactose-bd-like_sf"/>
</dbReference>
<keyword evidence="1" id="KW-0732">Signal</keyword>
<evidence type="ECO:0000313" key="2">
    <source>
        <dbReference type="EMBL" id="MBB5780347.1"/>
    </source>
</evidence>